<dbReference type="Proteomes" id="UP000552644">
    <property type="component" value="Unassembled WGS sequence"/>
</dbReference>
<evidence type="ECO:0000313" key="2">
    <source>
        <dbReference type="Proteomes" id="UP000552644"/>
    </source>
</evidence>
<evidence type="ECO:0008006" key="3">
    <source>
        <dbReference type="Google" id="ProtNLM"/>
    </source>
</evidence>
<gene>
    <name evidence="1" type="ORF">FHS44_007929</name>
</gene>
<evidence type="ECO:0000313" key="1">
    <source>
        <dbReference type="EMBL" id="MBB4920777.1"/>
    </source>
</evidence>
<accession>A0A7W7QVY9</accession>
<sequence>MRHICVLVEGQTEEIVVRDVLNPQLGDDVWLTPVILKTSRPAGGTAGRGGVSAWQKIERDLRLLLRNPSYHRVTTLIDYYGLPQGAPGMDDLPGGTPHTCVEHVERAIHRALDDNPRFIPNLVLHETETWVFAAANELGKLLGKPKVAVELRKQVERAGGPELVNGGRETAPSKRILALCPGYRKTHDGPRAIEAYGLAALRRDCLHLDTWVLRVLEA</sequence>
<keyword evidence="2" id="KW-1185">Reference proteome</keyword>
<organism evidence="1 2">
    <name type="scientific">Streptosporangium saharense</name>
    <dbReference type="NCBI Taxonomy" id="1706840"/>
    <lineage>
        <taxon>Bacteria</taxon>
        <taxon>Bacillati</taxon>
        <taxon>Actinomycetota</taxon>
        <taxon>Actinomycetes</taxon>
        <taxon>Streptosporangiales</taxon>
        <taxon>Streptosporangiaceae</taxon>
        <taxon>Streptosporangium</taxon>
    </lineage>
</organism>
<dbReference type="InterPro" id="IPR025455">
    <property type="entry name" value="DUF4276"/>
</dbReference>
<name>A0A7W7QVY9_9ACTN</name>
<comment type="caution">
    <text evidence="1">The sequence shown here is derived from an EMBL/GenBank/DDBJ whole genome shotgun (WGS) entry which is preliminary data.</text>
</comment>
<protein>
    <recommendedName>
        <fullName evidence="3">DUF4276 domain-containing protein</fullName>
    </recommendedName>
</protein>
<proteinExistence type="predicted"/>
<dbReference type="RefSeq" id="WP_184725401.1">
    <property type="nucleotide sequence ID" value="NZ_JACHJP010000017.1"/>
</dbReference>
<reference evidence="1 2" key="1">
    <citation type="submission" date="2020-08" db="EMBL/GenBank/DDBJ databases">
        <title>Genomic Encyclopedia of Type Strains, Phase III (KMG-III): the genomes of soil and plant-associated and newly described type strains.</title>
        <authorList>
            <person name="Whitman W."/>
        </authorList>
    </citation>
    <scope>NUCLEOTIDE SEQUENCE [LARGE SCALE GENOMIC DNA]</scope>
    <source>
        <strain evidence="1 2">CECT 8840</strain>
    </source>
</reference>
<dbReference type="Pfam" id="PF14103">
    <property type="entry name" value="DUF4276"/>
    <property type="match status" value="1"/>
</dbReference>
<dbReference type="AlphaFoldDB" id="A0A7W7QVY9"/>
<dbReference type="EMBL" id="JACHJP010000017">
    <property type="protein sequence ID" value="MBB4920777.1"/>
    <property type="molecule type" value="Genomic_DNA"/>
</dbReference>